<dbReference type="AlphaFoldDB" id="A0AAW9MV50"/>
<protein>
    <submittedName>
        <fullName evidence="2">SoxR reducing system RseC family protein</fullName>
    </submittedName>
</protein>
<dbReference type="EMBL" id="JAYKOT010000003">
    <property type="protein sequence ID" value="MEB3429489.1"/>
    <property type="molecule type" value="Genomic_DNA"/>
</dbReference>
<evidence type="ECO:0000313" key="2">
    <source>
        <dbReference type="EMBL" id="MEB3429489.1"/>
    </source>
</evidence>
<dbReference type="Proteomes" id="UP001357733">
    <property type="component" value="Unassembled WGS sequence"/>
</dbReference>
<evidence type="ECO:0000313" key="3">
    <source>
        <dbReference type="Proteomes" id="UP001357733"/>
    </source>
</evidence>
<dbReference type="PANTHER" id="PTHR35867">
    <property type="entry name" value="PROTEIN RSEC"/>
    <property type="match status" value="1"/>
</dbReference>
<keyword evidence="1" id="KW-0472">Membrane</keyword>
<evidence type="ECO:0000256" key="1">
    <source>
        <dbReference type="SAM" id="Phobius"/>
    </source>
</evidence>
<comment type="caution">
    <text evidence="2">The sequence shown here is derived from an EMBL/GenBank/DDBJ whole genome shotgun (WGS) entry which is preliminary data.</text>
</comment>
<dbReference type="InterPro" id="IPR007359">
    <property type="entry name" value="SigmaE_reg_RseC_MucC"/>
</dbReference>
<keyword evidence="1" id="KW-0812">Transmembrane</keyword>
<keyword evidence="3" id="KW-1185">Reference proteome</keyword>
<feature type="transmembrane region" description="Helical" evidence="1">
    <location>
        <begin position="74"/>
        <end position="94"/>
    </location>
</feature>
<accession>A0AAW9MV50</accession>
<dbReference type="RefSeq" id="WP_324619674.1">
    <property type="nucleotide sequence ID" value="NZ_JAYKOT010000003.1"/>
</dbReference>
<feature type="transmembrane region" description="Helical" evidence="1">
    <location>
        <begin position="106"/>
        <end position="125"/>
    </location>
</feature>
<gene>
    <name evidence="2" type="ORF">VLK81_05605</name>
</gene>
<dbReference type="PANTHER" id="PTHR35867:SF1">
    <property type="entry name" value="PROTEIN RSEC"/>
    <property type="match status" value="1"/>
</dbReference>
<sequence length="145" mass="16334">MKQVATVLKKEKENNYKLVVLRSGACGSNCSSCSSCSHAESKNHIVYVDYNEDLKPGDRVILETSNSSVIKFSFFVYIIPLVLFVFSLVISYNYLSKNGYTNFEQISFLFGIIGFCVSLLILKLIDNKIGKKSSLLRISEVIKRI</sequence>
<organism evidence="2 3">
    <name type="scientific">Citroniella saccharovorans</name>
    <dbReference type="NCBI Taxonomy" id="2053367"/>
    <lineage>
        <taxon>Bacteria</taxon>
        <taxon>Bacillati</taxon>
        <taxon>Bacillota</taxon>
        <taxon>Tissierellia</taxon>
        <taxon>Tissierellales</taxon>
        <taxon>Peptoniphilaceae</taxon>
        <taxon>Citroniella</taxon>
    </lineage>
</organism>
<name>A0AAW9MV50_9FIRM</name>
<dbReference type="Pfam" id="PF04246">
    <property type="entry name" value="RseC_MucC"/>
    <property type="match status" value="1"/>
</dbReference>
<reference evidence="2 3" key="1">
    <citation type="submission" date="2024-01" db="EMBL/GenBank/DDBJ databases">
        <title>Complete genome sequence of Citroniella saccharovorans strain M6.X9, isolated from human fecal sample.</title>
        <authorList>
            <person name="Cheng G."/>
            <person name="Westerholm M."/>
            <person name="Schnurer A."/>
        </authorList>
    </citation>
    <scope>NUCLEOTIDE SEQUENCE [LARGE SCALE GENOMIC DNA]</scope>
    <source>
        <strain evidence="2 3">DSM 29873</strain>
    </source>
</reference>
<keyword evidence="1" id="KW-1133">Transmembrane helix</keyword>
<proteinExistence type="predicted"/>